<name>A0A8H6W105_9AGAR</name>
<dbReference type="OrthoDB" id="2548253at2759"/>
<accession>A0A8H6W105</accession>
<feature type="transmembrane region" description="Helical" evidence="1">
    <location>
        <begin position="74"/>
        <end position="95"/>
    </location>
</feature>
<feature type="transmembrane region" description="Helical" evidence="1">
    <location>
        <begin position="129"/>
        <end position="149"/>
    </location>
</feature>
<gene>
    <name evidence="2" type="ORF">MIND_01084700</name>
</gene>
<keyword evidence="1" id="KW-1133">Transmembrane helix</keyword>
<evidence type="ECO:0000313" key="2">
    <source>
        <dbReference type="EMBL" id="KAF7295449.1"/>
    </source>
</evidence>
<keyword evidence="1" id="KW-0812">Transmembrane</keyword>
<dbReference type="AlphaFoldDB" id="A0A8H6W105"/>
<feature type="transmembrane region" description="Helical" evidence="1">
    <location>
        <begin position="12"/>
        <end position="29"/>
    </location>
</feature>
<organism evidence="2 3">
    <name type="scientific">Mycena indigotica</name>
    <dbReference type="NCBI Taxonomy" id="2126181"/>
    <lineage>
        <taxon>Eukaryota</taxon>
        <taxon>Fungi</taxon>
        <taxon>Dikarya</taxon>
        <taxon>Basidiomycota</taxon>
        <taxon>Agaricomycotina</taxon>
        <taxon>Agaricomycetes</taxon>
        <taxon>Agaricomycetidae</taxon>
        <taxon>Agaricales</taxon>
        <taxon>Marasmiineae</taxon>
        <taxon>Mycenaceae</taxon>
        <taxon>Mycena</taxon>
    </lineage>
</organism>
<feature type="transmembrane region" description="Helical" evidence="1">
    <location>
        <begin position="41"/>
        <end position="62"/>
    </location>
</feature>
<dbReference type="GeneID" id="59349934"/>
<proteinExistence type="predicted"/>
<keyword evidence="3" id="KW-1185">Reference proteome</keyword>
<evidence type="ECO:0000256" key="1">
    <source>
        <dbReference type="SAM" id="Phobius"/>
    </source>
</evidence>
<dbReference type="Proteomes" id="UP000636479">
    <property type="component" value="Unassembled WGS sequence"/>
</dbReference>
<evidence type="ECO:0000313" key="3">
    <source>
        <dbReference type="Proteomes" id="UP000636479"/>
    </source>
</evidence>
<sequence length="266" mass="30208">MTSTHADELASMLYGCGIVGDLLLLPYWWTRLSTVGISSSGAFLFIGSILLELLLFFSDQFYRYNLDERDRQNFVVLFTVTVMLIPPAIMLRTILRAEFGWENWYPTVTRSPATHQERRSERVDRETSWLVKLAIAVGVALAFHFGKLYDIHIIAPYSPIDCPPDAEQHGAVYNFLSRLGPSLHLTGDISQYILNHRLKSFGGQYRATENTWVCRIHGPLASLCPRFRRPKGVLQLLVCGLVLVCSRLPLAHVVAGPHIWQILRQK</sequence>
<dbReference type="EMBL" id="JACAZF010000009">
    <property type="protein sequence ID" value="KAF7295449.1"/>
    <property type="molecule type" value="Genomic_DNA"/>
</dbReference>
<protein>
    <recommendedName>
        <fullName evidence="4">Transmembrane protein</fullName>
    </recommendedName>
</protein>
<evidence type="ECO:0008006" key="4">
    <source>
        <dbReference type="Google" id="ProtNLM"/>
    </source>
</evidence>
<comment type="caution">
    <text evidence="2">The sequence shown here is derived from an EMBL/GenBank/DDBJ whole genome shotgun (WGS) entry which is preliminary data.</text>
</comment>
<dbReference type="RefSeq" id="XP_037216812.1">
    <property type="nucleotide sequence ID" value="XM_037367418.1"/>
</dbReference>
<reference evidence="2" key="1">
    <citation type="submission" date="2020-05" db="EMBL/GenBank/DDBJ databases">
        <title>Mycena genomes resolve the evolution of fungal bioluminescence.</title>
        <authorList>
            <person name="Tsai I.J."/>
        </authorList>
    </citation>
    <scope>NUCLEOTIDE SEQUENCE</scope>
    <source>
        <strain evidence="2">171206Taipei</strain>
    </source>
</reference>
<keyword evidence="1" id="KW-0472">Membrane</keyword>